<name>A0A382F699_9ZZZZ</name>
<gene>
    <name evidence="2" type="ORF">METZ01_LOCUS211079</name>
</gene>
<dbReference type="AlphaFoldDB" id="A0A382F699"/>
<sequence length="56" mass="5896">MVLFIWTCGDNINSGNEILSLTASDSLVEAGGSVLLVCTAVDEDGENLGYIWKCAS</sequence>
<proteinExistence type="predicted"/>
<evidence type="ECO:0000259" key="1">
    <source>
        <dbReference type="PROSITE" id="PS50927"/>
    </source>
</evidence>
<dbReference type="EMBL" id="UINC01048102">
    <property type="protein sequence ID" value="SVB58225.1"/>
    <property type="molecule type" value="Genomic_DNA"/>
</dbReference>
<evidence type="ECO:0000313" key="2">
    <source>
        <dbReference type="EMBL" id="SVB58225.1"/>
    </source>
</evidence>
<organism evidence="2">
    <name type="scientific">marine metagenome</name>
    <dbReference type="NCBI Taxonomy" id="408172"/>
    <lineage>
        <taxon>unclassified sequences</taxon>
        <taxon>metagenomes</taxon>
        <taxon>ecological metagenomes</taxon>
    </lineage>
</organism>
<dbReference type="InterPro" id="IPR001480">
    <property type="entry name" value="Bulb-type_lectin_dom"/>
</dbReference>
<accession>A0A382F699</accession>
<dbReference type="PROSITE" id="PS50927">
    <property type="entry name" value="BULB_LECTIN"/>
    <property type="match status" value="1"/>
</dbReference>
<protein>
    <recommendedName>
        <fullName evidence="1">Bulb-type lectin domain-containing protein</fullName>
    </recommendedName>
</protein>
<feature type="domain" description="Bulb-type lectin" evidence="1">
    <location>
        <begin position="1"/>
        <end position="56"/>
    </location>
</feature>
<feature type="non-terminal residue" evidence="2">
    <location>
        <position position="56"/>
    </location>
</feature>
<reference evidence="2" key="1">
    <citation type="submission" date="2018-05" db="EMBL/GenBank/DDBJ databases">
        <authorList>
            <person name="Lanie J.A."/>
            <person name="Ng W.-L."/>
            <person name="Kazmierczak K.M."/>
            <person name="Andrzejewski T.M."/>
            <person name="Davidsen T.M."/>
            <person name="Wayne K.J."/>
            <person name="Tettelin H."/>
            <person name="Glass J.I."/>
            <person name="Rusch D."/>
            <person name="Podicherti R."/>
            <person name="Tsui H.-C.T."/>
            <person name="Winkler M.E."/>
        </authorList>
    </citation>
    <scope>NUCLEOTIDE SEQUENCE</scope>
</reference>